<keyword evidence="3 9" id="KW-1003">Cell membrane</keyword>
<dbReference type="EMBL" id="FOFS01000007">
    <property type="protein sequence ID" value="SEQ51439.1"/>
    <property type="molecule type" value="Genomic_DNA"/>
</dbReference>
<sequence>MNANTAVSAALFDEVVRIAREAGDRIMTVYRSDFAVQHKGDDSPLTQADLAAHTHILLELGKLQPQLPVLSEEAADIAYEVRRSWTRYWLVDPLDGTKEFIKRNDEFTVNIALIEDGVPVLGVVHAPALEETYAGARGLGAVRWKKGQREKIQTRRPPAATPVFVVSKSHRDAALETFLAKAPPHEAVSRGSSLKFCQVAEGSADVYPRTGPTSEWDTGAGQCVVEQAGGIVLRTPELDPLRYNSKDSLLNPTFVVIGDPAFGWQQKLY</sequence>
<dbReference type="PROSITE" id="PS00629">
    <property type="entry name" value="IMP_1"/>
    <property type="match status" value="1"/>
</dbReference>
<feature type="binding site" evidence="9">
    <location>
        <position position="72"/>
    </location>
    <ligand>
        <name>Mg(2+)</name>
        <dbReference type="ChEBI" id="CHEBI:18420"/>
        <label>1</label>
    </ligand>
</feature>
<evidence type="ECO:0000256" key="1">
    <source>
        <dbReference type="ARBA" id="ARBA00001625"/>
    </source>
</evidence>
<dbReference type="InterPro" id="IPR050725">
    <property type="entry name" value="CysQ/Inositol_MonoPase"/>
</dbReference>
<dbReference type="Gene3D" id="3.30.540.10">
    <property type="entry name" value="Fructose-1,6-Bisphosphatase, subunit A, domain 1"/>
    <property type="match status" value="1"/>
</dbReference>
<keyword evidence="4 9" id="KW-0997">Cell inner membrane</keyword>
<feature type="binding site" evidence="9">
    <location>
        <position position="95"/>
    </location>
    <ligand>
        <name>Mg(2+)</name>
        <dbReference type="ChEBI" id="CHEBI:18420"/>
        <label>2</label>
    </ligand>
</feature>
<comment type="catalytic activity">
    <reaction evidence="1 9">
        <text>adenosine 3',5'-bisphosphate + H2O = AMP + phosphate</text>
        <dbReference type="Rhea" id="RHEA:10040"/>
        <dbReference type="ChEBI" id="CHEBI:15377"/>
        <dbReference type="ChEBI" id="CHEBI:43474"/>
        <dbReference type="ChEBI" id="CHEBI:58343"/>
        <dbReference type="ChEBI" id="CHEBI:456215"/>
        <dbReference type="EC" id="3.1.3.7"/>
    </reaction>
</comment>
<dbReference type="PANTHER" id="PTHR43028:SF5">
    <property type="entry name" value="3'(2'),5'-BISPHOSPHATE NUCLEOTIDASE 1"/>
    <property type="match status" value="1"/>
</dbReference>
<dbReference type="CDD" id="cd01638">
    <property type="entry name" value="CysQ"/>
    <property type="match status" value="1"/>
</dbReference>
<dbReference type="PANTHER" id="PTHR43028">
    <property type="entry name" value="3'(2'),5'-BISPHOSPHATE NUCLEOTIDASE 1"/>
    <property type="match status" value="1"/>
</dbReference>
<evidence type="ECO:0000256" key="8">
    <source>
        <dbReference type="ARBA" id="ARBA00023136"/>
    </source>
</evidence>
<feature type="binding site" evidence="9">
    <location>
        <position position="94"/>
    </location>
    <ligand>
        <name>Mg(2+)</name>
        <dbReference type="ChEBI" id="CHEBI:18420"/>
        <label>1</label>
    </ligand>
</feature>
<evidence type="ECO:0000256" key="5">
    <source>
        <dbReference type="ARBA" id="ARBA00022723"/>
    </source>
</evidence>
<feature type="binding site" evidence="9">
    <location>
        <position position="217"/>
    </location>
    <ligand>
        <name>Mg(2+)</name>
        <dbReference type="ChEBI" id="CHEBI:18420"/>
        <label>2</label>
    </ligand>
</feature>
<dbReference type="Pfam" id="PF00459">
    <property type="entry name" value="Inositol_P"/>
    <property type="match status" value="1"/>
</dbReference>
<comment type="cofactor">
    <cofactor evidence="9 10">
        <name>Mg(2+)</name>
        <dbReference type="ChEBI" id="CHEBI:18420"/>
    </cofactor>
</comment>
<dbReference type="GO" id="GO:0005886">
    <property type="term" value="C:plasma membrane"/>
    <property type="evidence" value="ECO:0007669"/>
    <property type="project" value="UniProtKB-SubCell"/>
</dbReference>
<dbReference type="AlphaFoldDB" id="A0A1H9GN39"/>
<comment type="subcellular location">
    <subcellularLocation>
        <location evidence="9">Cell inner membrane</location>
        <topology evidence="9">Peripheral membrane protein</topology>
        <orientation evidence="9">Cytoplasmic side</orientation>
    </subcellularLocation>
</comment>
<dbReference type="GO" id="GO:0000287">
    <property type="term" value="F:magnesium ion binding"/>
    <property type="evidence" value="ECO:0007669"/>
    <property type="project" value="UniProtKB-UniRule"/>
</dbReference>
<dbReference type="Gene3D" id="3.40.190.80">
    <property type="match status" value="1"/>
</dbReference>
<feature type="binding site" evidence="9">
    <location>
        <position position="92"/>
    </location>
    <ligand>
        <name>Mg(2+)</name>
        <dbReference type="ChEBI" id="CHEBI:18420"/>
        <label>2</label>
    </ligand>
</feature>
<comment type="similarity">
    <text evidence="2 9">Belongs to the inositol monophosphatase superfamily. CysQ family.</text>
</comment>
<feature type="binding site" evidence="10">
    <location>
        <position position="92"/>
    </location>
    <ligand>
        <name>Mg(2+)</name>
        <dbReference type="ChEBI" id="CHEBI:18420"/>
        <label>1</label>
        <note>catalytic</note>
    </ligand>
</feature>
<feature type="binding site" evidence="10">
    <location>
        <position position="95"/>
    </location>
    <ligand>
        <name>Mg(2+)</name>
        <dbReference type="ChEBI" id="CHEBI:18420"/>
        <label>1</label>
        <note>catalytic</note>
    </ligand>
</feature>
<keyword evidence="12" id="KW-1185">Reference proteome</keyword>
<feature type="binding site" evidence="9">
    <location>
        <position position="92"/>
    </location>
    <ligand>
        <name>Mg(2+)</name>
        <dbReference type="ChEBI" id="CHEBI:18420"/>
        <label>1</label>
    </ligand>
</feature>
<dbReference type="RefSeq" id="WP_093285476.1">
    <property type="nucleotide sequence ID" value="NZ_FOFS01000007.1"/>
</dbReference>
<evidence type="ECO:0000256" key="3">
    <source>
        <dbReference type="ARBA" id="ARBA00022475"/>
    </source>
</evidence>
<evidence type="ECO:0000256" key="2">
    <source>
        <dbReference type="ARBA" id="ARBA00005289"/>
    </source>
</evidence>
<dbReference type="PRINTS" id="PR00377">
    <property type="entry name" value="IMPHPHTASES"/>
</dbReference>
<dbReference type="InterPro" id="IPR006240">
    <property type="entry name" value="CysQ"/>
</dbReference>
<feature type="binding site" evidence="9">
    <location>
        <begin position="94"/>
        <end position="97"/>
    </location>
    <ligand>
        <name>substrate</name>
    </ligand>
</feature>
<reference evidence="11 12" key="1">
    <citation type="submission" date="2016-10" db="EMBL/GenBank/DDBJ databases">
        <authorList>
            <person name="de Groot N.N."/>
        </authorList>
    </citation>
    <scope>NUCLEOTIDE SEQUENCE [LARGE SCALE GENOMIC DNA]</scope>
    <source>
        <strain evidence="11 12">DSM 25927</strain>
    </source>
</reference>
<accession>A0A1H9GN39</accession>
<feature type="binding site" evidence="9">
    <location>
        <position position="72"/>
    </location>
    <ligand>
        <name>substrate</name>
    </ligand>
</feature>
<gene>
    <name evidence="9" type="primary">cysQ</name>
    <name evidence="11" type="ORF">SAMN04488038_107137</name>
</gene>
<dbReference type="GO" id="GO:0000103">
    <property type="term" value="P:sulfate assimilation"/>
    <property type="evidence" value="ECO:0007669"/>
    <property type="project" value="TreeGrafter"/>
</dbReference>
<feature type="binding site" evidence="9">
    <location>
        <position position="217"/>
    </location>
    <ligand>
        <name>substrate</name>
    </ligand>
</feature>
<evidence type="ECO:0000313" key="12">
    <source>
        <dbReference type="Proteomes" id="UP000199233"/>
    </source>
</evidence>
<dbReference type="HAMAP" id="MF_02095">
    <property type="entry name" value="CysQ"/>
    <property type="match status" value="1"/>
</dbReference>
<keyword evidence="7 9" id="KW-0460">Magnesium</keyword>
<proteinExistence type="inferred from homology"/>
<dbReference type="EC" id="3.1.3.7" evidence="9"/>
<dbReference type="OrthoDB" id="9785695at2"/>
<evidence type="ECO:0000256" key="4">
    <source>
        <dbReference type="ARBA" id="ARBA00022519"/>
    </source>
</evidence>
<organism evidence="11 12">
    <name type="scientific">Solimonas aquatica</name>
    <dbReference type="NCBI Taxonomy" id="489703"/>
    <lineage>
        <taxon>Bacteria</taxon>
        <taxon>Pseudomonadati</taxon>
        <taxon>Pseudomonadota</taxon>
        <taxon>Gammaproteobacteria</taxon>
        <taxon>Nevskiales</taxon>
        <taxon>Nevskiaceae</taxon>
        <taxon>Solimonas</taxon>
    </lineage>
</organism>
<feature type="binding site" evidence="10">
    <location>
        <position position="217"/>
    </location>
    <ligand>
        <name>Mg(2+)</name>
        <dbReference type="ChEBI" id="CHEBI:18420"/>
        <label>1</label>
        <note>catalytic</note>
    </ligand>
</feature>
<evidence type="ECO:0000256" key="10">
    <source>
        <dbReference type="PIRSR" id="PIRSR600760-2"/>
    </source>
</evidence>
<comment type="function">
    <text evidence="9">Converts adenosine-3',5'-bisphosphate (PAP) to AMP.</text>
</comment>
<evidence type="ECO:0000256" key="7">
    <source>
        <dbReference type="ARBA" id="ARBA00022842"/>
    </source>
</evidence>
<feature type="binding site" evidence="10">
    <location>
        <position position="94"/>
    </location>
    <ligand>
        <name>Mg(2+)</name>
        <dbReference type="ChEBI" id="CHEBI:18420"/>
        <label>1</label>
        <note>catalytic</note>
    </ligand>
</feature>
<evidence type="ECO:0000256" key="9">
    <source>
        <dbReference type="HAMAP-Rule" id="MF_02095"/>
    </source>
</evidence>
<dbReference type="FunFam" id="3.30.540.10:FF:000007">
    <property type="entry name" value="3'(2'),5'-bisphosphate nucleotidase CysQ"/>
    <property type="match status" value="1"/>
</dbReference>
<keyword evidence="5 9" id="KW-0479">Metal-binding</keyword>
<keyword evidence="6 9" id="KW-0378">Hydrolase</keyword>
<keyword evidence="8 9" id="KW-0472">Membrane</keyword>
<name>A0A1H9GN39_9GAMM</name>
<dbReference type="SUPFAM" id="SSF56655">
    <property type="entry name" value="Carbohydrate phosphatase"/>
    <property type="match status" value="1"/>
</dbReference>
<dbReference type="GO" id="GO:0008441">
    <property type="term" value="F:3'(2'),5'-bisphosphate nucleotidase activity"/>
    <property type="evidence" value="ECO:0007669"/>
    <property type="project" value="UniProtKB-UniRule"/>
</dbReference>
<evidence type="ECO:0000256" key="6">
    <source>
        <dbReference type="ARBA" id="ARBA00022801"/>
    </source>
</evidence>
<dbReference type="InterPro" id="IPR020583">
    <property type="entry name" value="Inositol_monoP_metal-BS"/>
</dbReference>
<dbReference type="InterPro" id="IPR000760">
    <property type="entry name" value="Inositol_monophosphatase-like"/>
</dbReference>
<dbReference type="GO" id="GO:0050427">
    <property type="term" value="P:3'-phosphoadenosine 5'-phosphosulfate metabolic process"/>
    <property type="evidence" value="ECO:0007669"/>
    <property type="project" value="TreeGrafter"/>
</dbReference>
<evidence type="ECO:0000313" key="11">
    <source>
        <dbReference type="EMBL" id="SEQ51439.1"/>
    </source>
</evidence>
<dbReference type="NCBIfam" id="TIGR01331">
    <property type="entry name" value="bisphos_cysQ"/>
    <property type="match status" value="1"/>
</dbReference>
<dbReference type="Proteomes" id="UP000199233">
    <property type="component" value="Unassembled WGS sequence"/>
</dbReference>
<feature type="binding site" evidence="10">
    <location>
        <position position="72"/>
    </location>
    <ligand>
        <name>Mg(2+)</name>
        <dbReference type="ChEBI" id="CHEBI:18420"/>
        <label>1</label>
        <note>catalytic</note>
    </ligand>
</feature>
<protein>
    <recommendedName>
        <fullName evidence="9">3'(2'),5'-bisphosphate nucleotidase CysQ</fullName>
        <ecNumber evidence="9">3.1.3.7</ecNumber>
    </recommendedName>
    <alternativeName>
        <fullName evidence="9">3'(2'),5-bisphosphonucleoside 3'(2')-phosphohydrolase</fullName>
    </alternativeName>
    <alternativeName>
        <fullName evidence="9">3'-phosphoadenosine 5'-phosphate phosphatase</fullName>
        <shortName evidence="9">PAP phosphatase</shortName>
    </alternativeName>
</protein>
<dbReference type="STRING" id="489703.SAMN04488038_107137"/>
<dbReference type="FunFam" id="3.40.190.80:FF:000005">
    <property type="entry name" value="3'(2'),5'-bisphosphate nucleotidase CysQ"/>
    <property type="match status" value="1"/>
</dbReference>